<dbReference type="OrthoDB" id="5185234at2"/>
<keyword evidence="5 6" id="KW-0472">Membrane</keyword>
<dbReference type="Proteomes" id="UP000265614">
    <property type="component" value="Unassembled WGS sequence"/>
</dbReference>
<protein>
    <submittedName>
        <fullName evidence="8">Pilus assembly protein TadB</fullName>
    </submittedName>
</protein>
<feature type="transmembrane region" description="Helical" evidence="6">
    <location>
        <begin position="109"/>
        <end position="128"/>
    </location>
</feature>
<evidence type="ECO:0000256" key="2">
    <source>
        <dbReference type="ARBA" id="ARBA00022475"/>
    </source>
</evidence>
<keyword evidence="3 6" id="KW-0812">Transmembrane</keyword>
<evidence type="ECO:0000256" key="4">
    <source>
        <dbReference type="ARBA" id="ARBA00022989"/>
    </source>
</evidence>
<reference evidence="8 9" key="1">
    <citation type="submission" date="2018-09" db="EMBL/GenBank/DDBJ databases">
        <title>YIM 75000 draft genome.</title>
        <authorList>
            <person name="Tang S."/>
            <person name="Feng Y."/>
        </authorList>
    </citation>
    <scope>NUCLEOTIDE SEQUENCE [LARGE SCALE GENOMIC DNA]</scope>
    <source>
        <strain evidence="8 9">YIM 75000</strain>
    </source>
</reference>
<evidence type="ECO:0000313" key="8">
    <source>
        <dbReference type="EMBL" id="RJK96542.1"/>
    </source>
</evidence>
<comment type="subcellular location">
    <subcellularLocation>
        <location evidence="1">Cell membrane</location>
        <topology evidence="1">Multi-pass membrane protein</topology>
    </subcellularLocation>
</comment>
<dbReference type="Pfam" id="PF00482">
    <property type="entry name" value="T2SSF"/>
    <property type="match status" value="1"/>
</dbReference>
<keyword evidence="9" id="KW-1185">Reference proteome</keyword>
<evidence type="ECO:0000256" key="3">
    <source>
        <dbReference type="ARBA" id="ARBA00022692"/>
    </source>
</evidence>
<feature type="transmembrane region" description="Helical" evidence="6">
    <location>
        <begin position="135"/>
        <end position="152"/>
    </location>
</feature>
<keyword evidence="4 6" id="KW-1133">Transmembrane helix</keyword>
<feature type="transmembrane region" description="Helical" evidence="6">
    <location>
        <begin position="288"/>
        <end position="310"/>
    </location>
</feature>
<feature type="domain" description="Type II secretion system protein GspF" evidence="7">
    <location>
        <begin position="177"/>
        <end position="301"/>
    </location>
</feature>
<gene>
    <name evidence="8" type="ORF">D5H78_09045</name>
</gene>
<dbReference type="InterPro" id="IPR018076">
    <property type="entry name" value="T2SS_GspF_dom"/>
</dbReference>
<dbReference type="GO" id="GO:0005886">
    <property type="term" value="C:plasma membrane"/>
    <property type="evidence" value="ECO:0007669"/>
    <property type="project" value="UniProtKB-SubCell"/>
</dbReference>
<dbReference type="PANTHER" id="PTHR35007:SF2">
    <property type="entry name" value="PILUS ASSEMBLE PROTEIN"/>
    <property type="match status" value="1"/>
</dbReference>
<evidence type="ECO:0000259" key="7">
    <source>
        <dbReference type="Pfam" id="PF00482"/>
    </source>
</evidence>
<name>A0A3A3Z1R0_9ACTN</name>
<keyword evidence="2" id="KW-1003">Cell membrane</keyword>
<accession>A0A3A3Z1R0</accession>
<organism evidence="8 9">
    <name type="scientific">Vallicoccus soli</name>
    <dbReference type="NCBI Taxonomy" id="2339232"/>
    <lineage>
        <taxon>Bacteria</taxon>
        <taxon>Bacillati</taxon>
        <taxon>Actinomycetota</taxon>
        <taxon>Actinomycetes</taxon>
        <taxon>Motilibacterales</taxon>
        <taxon>Vallicoccaceae</taxon>
        <taxon>Vallicoccus</taxon>
    </lineage>
</organism>
<dbReference type="RefSeq" id="WP_119950300.1">
    <property type="nucleotide sequence ID" value="NZ_QZEZ01000003.1"/>
</dbReference>
<proteinExistence type="predicted"/>
<dbReference type="AlphaFoldDB" id="A0A3A3Z1R0"/>
<evidence type="ECO:0000256" key="6">
    <source>
        <dbReference type="SAM" id="Phobius"/>
    </source>
</evidence>
<dbReference type="EMBL" id="QZEZ01000003">
    <property type="protein sequence ID" value="RJK96542.1"/>
    <property type="molecule type" value="Genomic_DNA"/>
</dbReference>
<sequence>MPPHLSGALVGLLASVGLLLAVTRVPALRRPTLDDRLAPYLRDPGRTSRLLASQRALTPFPTLERIVGPLLRDATRGLERVLGGGHAVRVRLEQAGRGTTLEEFRVEQVLWGAGALLAALAASLLLIARGSVDQPVVLLVGCLLAGAGGVVARDRALGAQVARREQRMLQEFPTVAELLALAVAAGEGPIGALERTTRTSRGELSGELARALADARAGASLVQALQGIASRTSLPALARFVDGISVAVERGTPLADVLRAQAVDVREAGKRHLLEAGGRKEIAMMVPVVFLVLPVTVVFALFPGIVGLSFTA</sequence>
<evidence type="ECO:0000256" key="5">
    <source>
        <dbReference type="ARBA" id="ARBA00023136"/>
    </source>
</evidence>
<evidence type="ECO:0000313" key="9">
    <source>
        <dbReference type="Proteomes" id="UP000265614"/>
    </source>
</evidence>
<evidence type="ECO:0000256" key="1">
    <source>
        <dbReference type="ARBA" id="ARBA00004651"/>
    </source>
</evidence>
<dbReference type="PANTHER" id="PTHR35007">
    <property type="entry name" value="INTEGRAL MEMBRANE PROTEIN-RELATED"/>
    <property type="match status" value="1"/>
</dbReference>
<comment type="caution">
    <text evidence="8">The sequence shown here is derived from an EMBL/GenBank/DDBJ whole genome shotgun (WGS) entry which is preliminary data.</text>
</comment>